<evidence type="ECO:0000256" key="1">
    <source>
        <dbReference type="SAM" id="MobiDB-lite"/>
    </source>
</evidence>
<keyword evidence="4" id="KW-1185">Reference proteome</keyword>
<dbReference type="Ensembl" id="ENSZALT00000015407.1">
    <property type="protein sequence ID" value="ENSZALP00000011101.1"/>
    <property type="gene ID" value="ENSZALG00000009418.1"/>
</dbReference>
<protein>
    <recommendedName>
        <fullName evidence="2">CTNNB1 binding N-teminal domain-containing protein</fullName>
    </recommendedName>
</protein>
<evidence type="ECO:0000313" key="4">
    <source>
        <dbReference type="Proteomes" id="UP000694413"/>
    </source>
</evidence>
<feature type="domain" description="CTNNB1 binding N-teminal" evidence="2">
    <location>
        <begin position="77"/>
        <end position="130"/>
    </location>
</feature>
<accession>A0A8D2MNA7</accession>
<feature type="region of interest" description="Disordered" evidence="1">
    <location>
        <begin position="1"/>
        <end position="80"/>
    </location>
</feature>
<feature type="compositionally biased region" description="Basic and acidic residues" evidence="1">
    <location>
        <begin position="69"/>
        <end position="80"/>
    </location>
</feature>
<evidence type="ECO:0000259" key="2">
    <source>
        <dbReference type="Pfam" id="PF08347"/>
    </source>
</evidence>
<dbReference type="Proteomes" id="UP000694413">
    <property type="component" value="Unassembled WGS sequence"/>
</dbReference>
<organism evidence="3 4">
    <name type="scientific">Zonotrichia albicollis</name>
    <name type="common">White-throated sparrow</name>
    <name type="synonym">Fringilla albicollis</name>
    <dbReference type="NCBI Taxonomy" id="44394"/>
    <lineage>
        <taxon>Eukaryota</taxon>
        <taxon>Metazoa</taxon>
        <taxon>Chordata</taxon>
        <taxon>Craniata</taxon>
        <taxon>Vertebrata</taxon>
        <taxon>Euteleostomi</taxon>
        <taxon>Archelosauria</taxon>
        <taxon>Archosauria</taxon>
        <taxon>Dinosauria</taxon>
        <taxon>Saurischia</taxon>
        <taxon>Theropoda</taxon>
        <taxon>Coelurosauria</taxon>
        <taxon>Aves</taxon>
        <taxon>Neognathae</taxon>
        <taxon>Neoaves</taxon>
        <taxon>Telluraves</taxon>
        <taxon>Australaves</taxon>
        <taxon>Passeriformes</taxon>
        <taxon>Passerellidae</taxon>
        <taxon>Zonotrichia</taxon>
    </lineage>
</organism>
<dbReference type="AlphaFoldDB" id="A0A8D2MNA7"/>
<reference evidence="3" key="1">
    <citation type="submission" date="2025-08" db="UniProtKB">
        <authorList>
            <consortium name="Ensembl"/>
        </authorList>
    </citation>
    <scope>IDENTIFICATION</scope>
</reference>
<sequence length="152" mass="15921">MGHSRLVVPPPCPAAGGWAGVGDGEWSDGGSWGSPTPWIPQNTTIPMDETHRGGSPVFRQGLLQNSVGDPRKNPRPSPRDLVVRRQQDGAFFKGPPYPGYPFLMLPELGSPYLANGALSPGGARTVSTPRTLPSPLAGAQSPPSPSCRTATT</sequence>
<dbReference type="Pfam" id="PF08347">
    <property type="entry name" value="CTNNB1_binding"/>
    <property type="match status" value="1"/>
</dbReference>
<evidence type="ECO:0000313" key="3">
    <source>
        <dbReference type="Ensembl" id="ENSZALP00000011101.1"/>
    </source>
</evidence>
<dbReference type="InterPro" id="IPR013558">
    <property type="entry name" value="CTNNB1-bd_N"/>
</dbReference>
<feature type="region of interest" description="Disordered" evidence="1">
    <location>
        <begin position="115"/>
        <end position="152"/>
    </location>
</feature>
<reference evidence="3" key="2">
    <citation type="submission" date="2025-09" db="UniProtKB">
        <authorList>
            <consortium name="Ensembl"/>
        </authorList>
    </citation>
    <scope>IDENTIFICATION</scope>
</reference>
<name>A0A8D2MNA7_ZONAL</name>
<proteinExistence type="predicted"/>